<feature type="region of interest" description="Disordered" evidence="1">
    <location>
        <begin position="142"/>
        <end position="164"/>
    </location>
</feature>
<evidence type="ECO:0000313" key="3">
    <source>
        <dbReference type="Proteomes" id="UP001372338"/>
    </source>
</evidence>
<dbReference type="GO" id="GO:0031298">
    <property type="term" value="C:replication fork protection complex"/>
    <property type="evidence" value="ECO:0007669"/>
    <property type="project" value="TreeGrafter"/>
</dbReference>
<accession>A0AAN9F6E1</accession>
<dbReference type="GO" id="GO:0003677">
    <property type="term" value="F:DNA binding"/>
    <property type="evidence" value="ECO:0007669"/>
    <property type="project" value="TreeGrafter"/>
</dbReference>
<dbReference type="Proteomes" id="UP001372338">
    <property type="component" value="Unassembled WGS sequence"/>
</dbReference>
<dbReference type="GO" id="GO:0000076">
    <property type="term" value="P:DNA replication checkpoint signaling"/>
    <property type="evidence" value="ECO:0007669"/>
    <property type="project" value="TreeGrafter"/>
</dbReference>
<dbReference type="PANTHER" id="PTHR22940">
    <property type="entry name" value="TIMEOUT/TIMELESS-2"/>
    <property type="match status" value="1"/>
</dbReference>
<dbReference type="GO" id="GO:0043111">
    <property type="term" value="P:replication fork arrest"/>
    <property type="evidence" value="ECO:0007669"/>
    <property type="project" value="TreeGrafter"/>
</dbReference>
<protein>
    <submittedName>
        <fullName evidence="2">Uncharacterized protein</fullName>
    </submittedName>
</protein>
<dbReference type="EMBL" id="JAYWIO010000004">
    <property type="protein sequence ID" value="KAK7268170.1"/>
    <property type="molecule type" value="Genomic_DNA"/>
</dbReference>
<reference evidence="2 3" key="1">
    <citation type="submission" date="2024-01" db="EMBL/GenBank/DDBJ databases">
        <title>The genomes of 5 underutilized Papilionoideae crops provide insights into root nodulation and disease resistanc.</title>
        <authorList>
            <person name="Yuan L."/>
        </authorList>
    </citation>
    <scope>NUCLEOTIDE SEQUENCE [LARGE SCALE GENOMIC DNA]</scope>
    <source>
        <strain evidence="2">ZHUSHIDOU_FW_LH</strain>
        <tissue evidence="2">Leaf</tissue>
    </source>
</reference>
<evidence type="ECO:0000313" key="2">
    <source>
        <dbReference type="EMBL" id="KAK7268170.1"/>
    </source>
</evidence>
<proteinExistence type="predicted"/>
<gene>
    <name evidence="2" type="ORF">RIF29_20860</name>
</gene>
<evidence type="ECO:0000256" key="1">
    <source>
        <dbReference type="SAM" id="MobiDB-lite"/>
    </source>
</evidence>
<comment type="caution">
    <text evidence="2">The sequence shown here is derived from an EMBL/GenBank/DDBJ whole genome shotgun (WGS) entry which is preliminary data.</text>
</comment>
<dbReference type="GO" id="GO:0006281">
    <property type="term" value="P:DNA repair"/>
    <property type="evidence" value="ECO:0007669"/>
    <property type="project" value="TreeGrafter"/>
</dbReference>
<sequence length="273" mass="30592">MKSSSSLSIFGPITVDFSEDEQLNAINAVDFNVSTLVSAFAITVSFRNYVGCSSLIRAIPPATNHYIINMLRRISDDLELHPMLYQNSNQENGEIGVSHAKAWIRRSITDALGDDEADVVITHDLRYQNDVEKLDVVDGFASTSGNKNGKDDNSGKQLLEDESGTGIAPRRKKKLIFAGELEKQINDLYEKFKDDRHCSRHIAEVLDPDEAQGVTNNDSVDLEGNLLVPHLQKRKRVCAFNEDQEALIKVLYEKFKDHKRCSYMIANALDMDG</sequence>
<keyword evidence="3" id="KW-1185">Reference proteome</keyword>
<name>A0AAN9F6E1_CROPI</name>
<dbReference type="InterPro" id="IPR044998">
    <property type="entry name" value="Timeless"/>
</dbReference>
<organism evidence="2 3">
    <name type="scientific">Crotalaria pallida</name>
    <name type="common">Smooth rattlebox</name>
    <name type="synonym">Crotalaria striata</name>
    <dbReference type="NCBI Taxonomy" id="3830"/>
    <lineage>
        <taxon>Eukaryota</taxon>
        <taxon>Viridiplantae</taxon>
        <taxon>Streptophyta</taxon>
        <taxon>Embryophyta</taxon>
        <taxon>Tracheophyta</taxon>
        <taxon>Spermatophyta</taxon>
        <taxon>Magnoliopsida</taxon>
        <taxon>eudicotyledons</taxon>
        <taxon>Gunneridae</taxon>
        <taxon>Pentapetalae</taxon>
        <taxon>rosids</taxon>
        <taxon>fabids</taxon>
        <taxon>Fabales</taxon>
        <taxon>Fabaceae</taxon>
        <taxon>Papilionoideae</taxon>
        <taxon>50 kb inversion clade</taxon>
        <taxon>genistoids sensu lato</taxon>
        <taxon>core genistoids</taxon>
        <taxon>Crotalarieae</taxon>
        <taxon>Crotalaria</taxon>
    </lineage>
</organism>
<dbReference type="PANTHER" id="PTHR22940:SF4">
    <property type="entry name" value="PROTEIN TIMELESS HOMOLOG"/>
    <property type="match status" value="1"/>
</dbReference>
<dbReference type="AlphaFoldDB" id="A0AAN9F6E1"/>